<dbReference type="InterPro" id="IPR016181">
    <property type="entry name" value="Acyl_CoA_acyltransferase"/>
</dbReference>
<proteinExistence type="predicted"/>
<dbReference type="CDD" id="cd04301">
    <property type="entry name" value="NAT_SF"/>
    <property type="match status" value="1"/>
</dbReference>
<dbReference type="Pfam" id="PF00583">
    <property type="entry name" value="Acetyltransf_1"/>
    <property type="match status" value="1"/>
</dbReference>
<gene>
    <name evidence="2" type="ORF">JK634_10125</name>
</gene>
<feature type="domain" description="N-acetyltransferase" evidence="1">
    <location>
        <begin position="2"/>
        <end position="145"/>
    </location>
</feature>
<dbReference type="PROSITE" id="PS51186">
    <property type="entry name" value="GNAT"/>
    <property type="match status" value="1"/>
</dbReference>
<keyword evidence="3" id="KW-1185">Reference proteome</keyword>
<dbReference type="Gene3D" id="3.40.630.30">
    <property type="match status" value="1"/>
</dbReference>
<dbReference type="GO" id="GO:0008080">
    <property type="term" value="F:N-acetyltransferase activity"/>
    <property type="evidence" value="ECO:0007669"/>
    <property type="project" value="TreeGrafter"/>
</dbReference>
<organism evidence="2 3">
    <name type="scientific">Clostridium paridis</name>
    <dbReference type="NCBI Taxonomy" id="2803863"/>
    <lineage>
        <taxon>Bacteria</taxon>
        <taxon>Bacillati</taxon>
        <taxon>Bacillota</taxon>
        <taxon>Clostridia</taxon>
        <taxon>Eubacteriales</taxon>
        <taxon>Clostridiaceae</taxon>
        <taxon>Clostridium</taxon>
    </lineage>
</organism>
<dbReference type="InterPro" id="IPR000182">
    <property type="entry name" value="GNAT_dom"/>
</dbReference>
<evidence type="ECO:0000259" key="1">
    <source>
        <dbReference type="PROSITE" id="PS51186"/>
    </source>
</evidence>
<dbReference type="SUPFAM" id="SSF55729">
    <property type="entry name" value="Acyl-CoA N-acyltransferases (Nat)"/>
    <property type="match status" value="1"/>
</dbReference>
<dbReference type="EMBL" id="JAESWA010000022">
    <property type="protein sequence ID" value="MBL4932162.1"/>
    <property type="molecule type" value="Genomic_DNA"/>
</dbReference>
<dbReference type="PANTHER" id="PTHR13355">
    <property type="entry name" value="GLUCOSAMINE 6-PHOSPHATE N-ACETYLTRANSFERASE"/>
    <property type="match status" value="1"/>
</dbReference>
<accession>A0A937FH44</accession>
<dbReference type="InterPro" id="IPR039143">
    <property type="entry name" value="GNPNAT1-like"/>
</dbReference>
<reference evidence="2" key="1">
    <citation type="submission" date="2021-01" db="EMBL/GenBank/DDBJ databases">
        <title>Genome public.</title>
        <authorList>
            <person name="Liu C."/>
            <person name="Sun Q."/>
        </authorList>
    </citation>
    <scope>NUCLEOTIDE SEQUENCE</scope>
    <source>
        <strain evidence="2">YIM B02565</strain>
    </source>
</reference>
<evidence type="ECO:0000313" key="2">
    <source>
        <dbReference type="EMBL" id="MBL4932162.1"/>
    </source>
</evidence>
<dbReference type="Proteomes" id="UP000623681">
    <property type="component" value="Unassembled WGS sequence"/>
</dbReference>
<sequence length="145" mass="16543">MITVTSLVEEDLEELKLIYDEGFEDTNTDFNKMKKTFNRMKENPDYIVLCAKYNGKVIGSIMGIACSELIGECDPFMVIENVVVSSGCRRMGVARLLMEEIEKNAVKRDCSFMMLLSRKHRKGAHKFYESVGFDGDAARGFKKYL</sequence>
<evidence type="ECO:0000313" key="3">
    <source>
        <dbReference type="Proteomes" id="UP000623681"/>
    </source>
</evidence>
<dbReference type="AlphaFoldDB" id="A0A937FH44"/>
<protein>
    <submittedName>
        <fullName evidence="2">GNAT family N-acetyltransferase</fullName>
    </submittedName>
</protein>
<name>A0A937FH44_9CLOT</name>
<dbReference type="PANTHER" id="PTHR13355:SF23">
    <property type="entry name" value="FAMILY N-ACETYLTRANSFERASE, PUTATIVE (AFU_ORTHOLOGUE AFUA_3G00870)-RELATED"/>
    <property type="match status" value="1"/>
</dbReference>
<dbReference type="RefSeq" id="WP_202767532.1">
    <property type="nucleotide sequence ID" value="NZ_JAESWA010000022.1"/>
</dbReference>
<comment type="caution">
    <text evidence="2">The sequence shown here is derived from an EMBL/GenBank/DDBJ whole genome shotgun (WGS) entry which is preliminary data.</text>
</comment>